<feature type="region of interest" description="Disordered" evidence="1">
    <location>
        <begin position="147"/>
        <end position="173"/>
    </location>
</feature>
<name>A0ABW0P038_9HYPH</name>
<proteinExistence type="predicted"/>
<organism evidence="2 3">
    <name type="scientific">Bosea massiliensis</name>
    <dbReference type="NCBI Taxonomy" id="151419"/>
    <lineage>
        <taxon>Bacteria</taxon>
        <taxon>Pseudomonadati</taxon>
        <taxon>Pseudomonadota</taxon>
        <taxon>Alphaproteobacteria</taxon>
        <taxon>Hyphomicrobiales</taxon>
        <taxon>Boseaceae</taxon>
        <taxon>Bosea</taxon>
    </lineage>
</organism>
<comment type="caution">
    <text evidence="2">The sequence shown here is derived from an EMBL/GenBank/DDBJ whole genome shotgun (WGS) entry which is preliminary data.</text>
</comment>
<dbReference type="RefSeq" id="WP_377817143.1">
    <property type="nucleotide sequence ID" value="NZ_JBHSLU010000034.1"/>
</dbReference>
<feature type="compositionally biased region" description="Basic and acidic residues" evidence="1">
    <location>
        <begin position="160"/>
        <end position="173"/>
    </location>
</feature>
<protein>
    <submittedName>
        <fullName evidence="2">Uncharacterized protein</fullName>
    </submittedName>
</protein>
<sequence>MLQPADAAGGIVLESGLVDSGRGVSAIPQKKSKGGDCGIKQPICWGFCRSRGWWHAAVDRLSATGVVYDEDASMRDLSSYCLNRNQESRVLNALWAALSDEFPRPRGWQPRPDEVAALRLEVVIGLGFIGQEIVRLWLEDQGFPRKLPTRGPATKPGWVSRDRRGVRFKGRDQ</sequence>
<accession>A0ABW0P038</accession>
<dbReference type="Proteomes" id="UP001596060">
    <property type="component" value="Unassembled WGS sequence"/>
</dbReference>
<evidence type="ECO:0000256" key="1">
    <source>
        <dbReference type="SAM" id="MobiDB-lite"/>
    </source>
</evidence>
<gene>
    <name evidence="2" type="ORF">ACFPN9_12575</name>
</gene>
<keyword evidence="3" id="KW-1185">Reference proteome</keyword>
<evidence type="ECO:0000313" key="3">
    <source>
        <dbReference type="Proteomes" id="UP001596060"/>
    </source>
</evidence>
<evidence type="ECO:0000313" key="2">
    <source>
        <dbReference type="EMBL" id="MFC5506091.1"/>
    </source>
</evidence>
<reference evidence="3" key="1">
    <citation type="journal article" date="2019" name="Int. J. Syst. Evol. Microbiol.">
        <title>The Global Catalogue of Microorganisms (GCM) 10K type strain sequencing project: providing services to taxonomists for standard genome sequencing and annotation.</title>
        <authorList>
            <consortium name="The Broad Institute Genomics Platform"/>
            <consortium name="The Broad Institute Genome Sequencing Center for Infectious Disease"/>
            <person name="Wu L."/>
            <person name="Ma J."/>
        </authorList>
    </citation>
    <scope>NUCLEOTIDE SEQUENCE [LARGE SCALE GENOMIC DNA]</scope>
    <source>
        <strain evidence="3">CCUG 43117</strain>
    </source>
</reference>
<dbReference type="EMBL" id="JBHSLU010000034">
    <property type="protein sequence ID" value="MFC5506091.1"/>
    <property type="molecule type" value="Genomic_DNA"/>
</dbReference>